<feature type="transmembrane region" description="Helical" evidence="7">
    <location>
        <begin position="125"/>
        <end position="146"/>
    </location>
</feature>
<organism evidence="9 10">
    <name type="scientific">Paenibacillus abyssi</name>
    <dbReference type="NCBI Taxonomy" id="1340531"/>
    <lineage>
        <taxon>Bacteria</taxon>
        <taxon>Bacillati</taxon>
        <taxon>Bacillota</taxon>
        <taxon>Bacilli</taxon>
        <taxon>Bacillales</taxon>
        <taxon>Paenibacillaceae</taxon>
        <taxon>Paenibacillus</taxon>
    </lineage>
</organism>
<dbReference type="GO" id="GO:0055085">
    <property type="term" value="P:transmembrane transport"/>
    <property type="evidence" value="ECO:0007669"/>
    <property type="project" value="InterPro"/>
</dbReference>
<evidence type="ECO:0000259" key="8">
    <source>
        <dbReference type="PROSITE" id="PS50928"/>
    </source>
</evidence>
<dbReference type="PANTHER" id="PTHR30193">
    <property type="entry name" value="ABC TRANSPORTER PERMEASE PROTEIN"/>
    <property type="match status" value="1"/>
</dbReference>
<dbReference type="EMBL" id="BMGR01000015">
    <property type="protein sequence ID" value="GGG18919.1"/>
    <property type="molecule type" value="Genomic_DNA"/>
</dbReference>
<feature type="transmembrane region" description="Helical" evidence="7">
    <location>
        <begin position="30"/>
        <end position="55"/>
    </location>
</feature>
<reference evidence="9" key="1">
    <citation type="journal article" date="2014" name="Int. J. Syst. Evol. Microbiol.">
        <title>Complete genome sequence of Corynebacterium casei LMG S-19264T (=DSM 44701T), isolated from a smear-ripened cheese.</title>
        <authorList>
            <consortium name="US DOE Joint Genome Institute (JGI-PGF)"/>
            <person name="Walter F."/>
            <person name="Albersmeier A."/>
            <person name="Kalinowski J."/>
            <person name="Ruckert C."/>
        </authorList>
    </citation>
    <scope>NUCLEOTIDE SEQUENCE</scope>
    <source>
        <strain evidence="9">CGMCC 1.12987</strain>
    </source>
</reference>
<protein>
    <submittedName>
        <fullName evidence="9">Sugar ABC transporter permease</fullName>
    </submittedName>
</protein>
<dbReference type="SUPFAM" id="SSF160964">
    <property type="entry name" value="MalF N-terminal region-like"/>
    <property type="match status" value="1"/>
</dbReference>
<comment type="similarity">
    <text evidence="7">Belongs to the binding-protein-dependent transport system permease family.</text>
</comment>
<sequence>MNNRTQTQHSYKTRAKRLPKLISGNRQWVGLLYISPWLIGFLILELYPLMASLYYSFTDFTLLRKPEFVGLKNYIQMFTKDHNFWNSVVVTFKWVIIAVPLKLTTALLVALLLNKKLKHINFYRTVYYLPSIFAGSVAVAILWRFLFMREGLVNQILSAVHIPPVDWLGNPDIALYTLSMINVWQFGTSMVLFLAGLKQIPGDLYEAGRIDGANKIQQFWSITLPMLTPIVLFNLVMQTINAFQDFTAPFVITKGGPAKSTYLFSIMIYDNGFKYFSMGYAAALSWLMFAAIITLTAVLFWSSRYWAHYEDGGK</sequence>
<accession>A0A917G2P1</accession>
<keyword evidence="3" id="KW-1003">Cell membrane</keyword>
<evidence type="ECO:0000256" key="4">
    <source>
        <dbReference type="ARBA" id="ARBA00022692"/>
    </source>
</evidence>
<name>A0A917G2P1_9BACL</name>
<dbReference type="GO" id="GO:0005886">
    <property type="term" value="C:plasma membrane"/>
    <property type="evidence" value="ECO:0007669"/>
    <property type="project" value="UniProtKB-SubCell"/>
</dbReference>
<feature type="transmembrane region" description="Helical" evidence="7">
    <location>
        <begin position="280"/>
        <end position="301"/>
    </location>
</feature>
<dbReference type="InterPro" id="IPR035906">
    <property type="entry name" value="MetI-like_sf"/>
</dbReference>
<evidence type="ECO:0000256" key="3">
    <source>
        <dbReference type="ARBA" id="ARBA00022475"/>
    </source>
</evidence>
<feature type="transmembrane region" description="Helical" evidence="7">
    <location>
        <begin position="173"/>
        <end position="197"/>
    </location>
</feature>
<keyword evidence="10" id="KW-1185">Reference proteome</keyword>
<dbReference type="Proteomes" id="UP000644756">
    <property type="component" value="Unassembled WGS sequence"/>
</dbReference>
<evidence type="ECO:0000313" key="10">
    <source>
        <dbReference type="Proteomes" id="UP000644756"/>
    </source>
</evidence>
<dbReference type="InterPro" id="IPR000515">
    <property type="entry name" value="MetI-like"/>
</dbReference>
<proteinExistence type="inferred from homology"/>
<feature type="transmembrane region" description="Helical" evidence="7">
    <location>
        <begin position="94"/>
        <end position="113"/>
    </location>
</feature>
<reference evidence="9" key="2">
    <citation type="submission" date="2020-09" db="EMBL/GenBank/DDBJ databases">
        <authorList>
            <person name="Sun Q."/>
            <person name="Zhou Y."/>
        </authorList>
    </citation>
    <scope>NUCLEOTIDE SEQUENCE</scope>
    <source>
        <strain evidence="9">CGMCC 1.12987</strain>
    </source>
</reference>
<evidence type="ECO:0000256" key="2">
    <source>
        <dbReference type="ARBA" id="ARBA00022448"/>
    </source>
</evidence>
<dbReference type="CDD" id="cd06261">
    <property type="entry name" value="TM_PBP2"/>
    <property type="match status" value="1"/>
</dbReference>
<keyword evidence="6 7" id="KW-0472">Membrane</keyword>
<dbReference type="RefSeq" id="WP_229725486.1">
    <property type="nucleotide sequence ID" value="NZ_BMGR01000015.1"/>
</dbReference>
<comment type="caution">
    <text evidence="9">The sequence shown here is derived from an EMBL/GenBank/DDBJ whole genome shotgun (WGS) entry which is preliminary data.</text>
</comment>
<evidence type="ECO:0000256" key="7">
    <source>
        <dbReference type="RuleBase" id="RU363032"/>
    </source>
</evidence>
<keyword evidence="4 7" id="KW-0812">Transmembrane</keyword>
<keyword evidence="5 7" id="KW-1133">Transmembrane helix</keyword>
<evidence type="ECO:0000256" key="1">
    <source>
        <dbReference type="ARBA" id="ARBA00004651"/>
    </source>
</evidence>
<comment type="subcellular location">
    <subcellularLocation>
        <location evidence="1 7">Cell membrane</location>
        <topology evidence="1 7">Multi-pass membrane protein</topology>
    </subcellularLocation>
</comment>
<evidence type="ECO:0000313" key="9">
    <source>
        <dbReference type="EMBL" id="GGG18919.1"/>
    </source>
</evidence>
<dbReference type="InterPro" id="IPR051393">
    <property type="entry name" value="ABC_transporter_permease"/>
</dbReference>
<dbReference type="SUPFAM" id="SSF161098">
    <property type="entry name" value="MetI-like"/>
    <property type="match status" value="1"/>
</dbReference>
<dbReference type="Gene3D" id="1.10.3720.10">
    <property type="entry name" value="MetI-like"/>
    <property type="match status" value="1"/>
</dbReference>
<dbReference type="PANTHER" id="PTHR30193:SF1">
    <property type="entry name" value="ABC TRANSPORTER PERMEASE PROTEIN YESP-RELATED"/>
    <property type="match status" value="1"/>
</dbReference>
<evidence type="ECO:0000256" key="6">
    <source>
        <dbReference type="ARBA" id="ARBA00023136"/>
    </source>
</evidence>
<keyword evidence="2 7" id="KW-0813">Transport</keyword>
<dbReference type="AlphaFoldDB" id="A0A917G2P1"/>
<gene>
    <name evidence="9" type="ORF">GCM10010916_39690</name>
</gene>
<evidence type="ECO:0000256" key="5">
    <source>
        <dbReference type="ARBA" id="ARBA00022989"/>
    </source>
</evidence>
<dbReference type="Pfam" id="PF00528">
    <property type="entry name" value="BPD_transp_1"/>
    <property type="match status" value="1"/>
</dbReference>
<dbReference type="PROSITE" id="PS50928">
    <property type="entry name" value="ABC_TM1"/>
    <property type="match status" value="1"/>
</dbReference>
<feature type="transmembrane region" description="Helical" evidence="7">
    <location>
        <begin position="218"/>
        <end position="237"/>
    </location>
</feature>
<feature type="domain" description="ABC transmembrane type-1" evidence="8">
    <location>
        <begin position="84"/>
        <end position="299"/>
    </location>
</feature>